<feature type="transmembrane region" description="Helical" evidence="1">
    <location>
        <begin position="65"/>
        <end position="87"/>
    </location>
</feature>
<dbReference type="GO" id="GO:0080120">
    <property type="term" value="P:CAAX-box protein maturation"/>
    <property type="evidence" value="ECO:0007669"/>
    <property type="project" value="UniProtKB-ARBA"/>
</dbReference>
<reference evidence="3 4" key="1">
    <citation type="submission" date="2019-08" db="EMBL/GenBank/DDBJ databases">
        <title>In-depth cultivation of the pig gut microbiome towards novel bacterial diversity and tailored functional studies.</title>
        <authorList>
            <person name="Wylensek D."/>
            <person name="Hitch T.C.A."/>
            <person name="Clavel T."/>
        </authorList>
    </citation>
    <scope>NUCLEOTIDE SEQUENCE [LARGE SCALE GENOMIC DNA]</scope>
    <source>
        <strain evidence="3 4">CA-Schmier-601-WT-3</strain>
    </source>
</reference>
<feature type="transmembrane region" description="Helical" evidence="1">
    <location>
        <begin position="99"/>
        <end position="123"/>
    </location>
</feature>
<dbReference type="GO" id="GO:0004175">
    <property type="term" value="F:endopeptidase activity"/>
    <property type="evidence" value="ECO:0007669"/>
    <property type="project" value="UniProtKB-ARBA"/>
</dbReference>
<dbReference type="EMBL" id="VUNM01000002">
    <property type="protein sequence ID" value="MST88331.1"/>
    <property type="molecule type" value="Genomic_DNA"/>
</dbReference>
<dbReference type="PANTHER" id="PTHR36435:SF1">
    <property type="entry name" value="CAAX AMINO TERMINAL PROTEASE FAMILY PROTEIN"/>
    <property type="match status" value="1"/>
</dbReference>
<comment type="caution">
    <text evidence="3">The sequence shown here is derived from an EMBL/GenBank/DDBJ whole genome shotgun (WGS) entry which is preliminary data.</text>
</comment>
<feature type="domain" description="CAAX prenyl protease 2/Lysostaphin resistance protein A-like" evidence="2">
    <location>
        <begin position="104"/>
        <end position="188"/>
    </location>
</feature>
<keyword evidence="3" id="KW-0645">Protease</keyword>
<accession>A0A844FQU5</accession>
<dbReference type="InterPro" id="IPR052710">
    <property type="entry name" value="CAAX_protease"/>
</dbReference>
<dbReference type="GO" id="GO:0006508">
    <property type="term" value="P:proteolysis"/>
    <property type="evidence" value="ECO:0007669"/>
    <property type="project" value="UniProtKB-KW"/>
</dbReference>
<organism evidence="3 4">
    <name type="scientific">Sharpea porci</name>
    <dbReference type="NCBI Taxonomy" id="2652286"/>
    <lineage>
        <taxon>Bacteria</taxon>
        <taxon>Bacillati</taxon>
        <taxon>Bacillota</taxon>
        <taxon>Erysipelotrichia</taxon>
        <taxon>Erysipelotrichales</taxon>
        <taxon>Coprobacillaceae</taxon>
        <taxon>Sharpea</taxon>
    </lineage>
</organism>
<dbReference type="AlphaFoldDB" id="A0A844FQU5"/>
<dbReference type="InterPro" id="IPR003675">
    <property type="entry name" value="Rce1/LyrA-like_dom"/>
</dbReference>
<sequence>MALSEKKKKICTYLFVVVLWQFIAPVFLYLLFRDIHISVFGDIIVAPIILYIFRKNYQKLSLKEILEAIVMAIGGFVIVAVILYFFPMKSLNQQMIEEILQTYPILSCLSAILFAPIVEEAIFRMMIFTLIKNRWVALATSTILFAFAHTINLVTIIPYLVVGFIMGIAYMRHGLTSATLTHMIYNALGIFI</sequence>
<dbReference type="GO" id="GO:0008237">
    <property type="term" value="F:metallopeptidase activity"/>
    <property type="evidence" value="ECO:0007669"/>
    <property type="project" value="UniProtKB-KW"/>
</dbReference>
<feature type="transmembrane region" description="Helical" evidence="1">
    <location>
        <begin position="37"/>
        <end position="53"/>
    </location>
</feature>
<keyword evidence="3" id="KW-0482">Metalloprotease</keyword>
<dbReference type="Pfam" id="PF02517">
    <property type="entry name" value="Rce1-like"/>
    <property type="match status" value="1"/>
</dbReference>
<keyword evidence="3" id="KW-0378">Hydrolase</keyword>
<evidence type="ECO:0000256" key="1">
    <source>
        <dbReference type="SAM" id="Phobius"/>
    </source>
</evidence>
<evidence type="ECO:0000313" key="3">
    <source>
        <dbReference type="EMBL" id="MST88331.1"/>
    </source>
</evidence>
<dbReference type="Proteomes" id="UP000442619">
    <property type="component" value="Unassembled WGS sequence"/>
</dbReference>
<dbReference type="PANTHER" id="PTHR36435">
    <property type="entry name" value="SLR1288 PROTEIN"/>
    <property type="match status" value="1"/>
</dbReference>
<protein>
    <submittedName>
        <fullName evidence="3">CPBP family intramembrane metalloprotease</fullName>
    </submittedName>
</protein>
<dbReference type="RefSeq" id="WP_154514269.1">
    <property type="nucleotide sequence ID" value="NZ_JAXFJJ010000062.1"/>
</dbReference>
<evidence type="ECO:0000259" key="2">
    <source>
        <dbReference type="Pfam" id="PF02517"/>
    </source>
</evidence>
<keyword evidence="1" id="KW-0812">Transmembrane</keyword>
<keyword evidence="1" id="KW-0472">Membrane</keyword>
<name>A0A844FQU5_9FIRM</name>
<evidence type="ECO:0000313" key="4">
    <source>
        <dbReference type="Proteomes" id="UP000442619"/>
    </source>
</evidence>
<proteinExistence type="predicted"/>
<keyword evidence="1" id="KW-1133">Transmembrane helix</keyword>
<feature type="transmembrane region" description="Helical" evidence="1">
    <location>
        <begin position="12"/>
        <end position="31"/>
    </location>
</feature>
<gene>
    <name evidence="3" type="ORF">FYJ79_01845</name>
</gene>
<keyword evidence="4" id="KW-1185">Reference proteome</keyword>